<accession>A0A815BF08</accession>
<feature type="region of interest" description="Disordered" evidence="1">
    <location>
        <begin position="115"/>
        <end position="155"/>
    </location>
</feature>
<dbReference type="Gene3D" id="3.30.420.10">
    <property type="entry name" value="Ribonuclease H-like superfamily/Ribonuclease H"/>
    <property type="match status" value="1"/>
</dbReference>
<sequence length="298" mass="33248">MLQKDKSNYLSLVVMNVKCSKPKNSSKLVVQLVSHDFNARGQVDLIDMQSCPDGPFKFILNYQDHFTKFCVLRPMKTKTAAEVAYHLLDIFTMFGAPVILQSDNEDELEKELGIPAVADQDTIDEDENSHETEAKGSKNDDEESSGEQDGQDLDMSSLNDRVQRTNEFQKLANLNVGDNVLVSVPDVDRGPTDARNILAVIMEVKHDKYKLGTENGVLLDYYSSHQVSKAPGLPTLFTQDITKDEPKSLREIARLQSVTGGQGMLKCDCKGGCKTKICKCKQENAMQLTMPSFSNMRQ</sequence>
<dbReference type="InterPro" id="IPR012337">
    <property type="entry name" value="RNaseH-like_sf"/>
</dbReference>
<organism evidence="2 4">
    <name type="scientific">Didymodactylos carnosus</name>
    <dbReference type="NCBI Taxonomy" id="1234261"/>
    <lineage>
        <taxon>Eukaryota</taxon>
        <taxon>Metazoa</taxon>
        <taxon>Spiralia</taxon>
        <taxon>Gnathifera</taxon>
        <taxon>Rotifera</taxon>
        <taxon>Eurotatoria</taxon>
        <taxon>Bdelloidea</taxon>
        <taxon>Philodinida</taxon>
        <taxon>Philodinidae</taxon>
        <taxon>Didymodactylos</taxon>
    </lineage>
</organism>
<dbReference type="Proteomes" id="UP000663829">
    <property type="component" value="Unassembled WGS sequence"/>
</dbReference>
<dbReference type="EMBL" id="CAJNOQ010011278">
    <property type="protein sequence ID" value="CAF1272724.1"/>
    <property type="molecule type" value="Genomic_DNA"/>
</dbReference>
<feature type="compositionally biased region" description="Acidic residues" evidence="1">
    <location>
        <begin position="140"/>
        <end position="152"/>
    </location>
</feature>
<dbReference type="GO" id="GO:0003676">
    <property type="term" value="F:nucleic acid binding"/>
    <property type="evidence" value="ECO:0007669"/>
    <property type="project" value="InterPro"/>
</dbReference>
<gene>
    <name evidence="2" type="ORF">GPM918_LOCUS27163</name>
    <name evidence="3" type="ORF">SRO942_LOCUS27446</name>
</gene>
<evidence type="ECO:0000313" key="4">
    <source>
        <dbReference type="Proteomes" id="UP000663829"/>
    </source>
</evidence>
<protein>
    <submittedName>
        <fullName evidence="2">Uncharacterized protein</fullName>
    </submittedName>
</protein>
<proteinExistence type="predicted"/>
<dbReference type="OrthoDB" id="10038074at2759"/>
<name>A0A815BF08_9BILA</name>
<dbReference type="SUPFAM" id="SSF53098">
    <property type="entry name" value="Ribonuclease H-like"/>
    <property type="match status" value="1"/>
</dbReference>
<evidence type="ECO:0000313" key="3">
    <source>
        <dbReference type="EMBL" id="CAF4062135.1"/>
    </source>
</evidence>
<evidence type="ECO:0000256" key="1">
    <source>
        <dbReference type="SAM" id="MobiDB-lite"/>
    </source>
</evidence>
<dbReference type="EMBL" id="CAJOBC010024168">
    <property type="protein sequence ID" value="CAF4062135.1"/>
    <property type="molecule type" value="Genomic_DNA"/>
</dbReference>
<dbReference type="InterPro" id="IPR036397">
    <property type="entry name" value="RNaseH_sf"/>
</dbReference>
<reference evidence="2" key="1">
    <citation type="submission" date="2021-02" db="EMBL/GenBank/DDBJ databases">
        <authorList>
            <person name="Nowell W R."/>
        </authorList>
    </citation>
    <scope>NUCLEOTIDE SEQUENCE</scope>
</reference>
<dbReference type="Proteomes" id="UP000681722">
    <property type="component" value="Unassembled WGS sequence"/>
</dbReference>
<comment type="caution">
    <text evidence="2">The sequence shown here is derived from an EMBL/GenBank/DDBJ whole genome shotgun (WGS) entry which is preliminary data.</text>
</comment>
<evidence type="ECO:0000313" key="2">
    <source>
        <dbReference type="EMBL" id="CAF1272724.1"/>
    </source>
</evidence>
<feature type="compositionally biased region" description="Basic and acidic residues" evidence="1">
    <location>
        <begin position="129"/>
        <end position="139"/>
    </location>
</feature>
<keyword evidence="4" id="KW-1185">Reference proteome</keyword>
<dbReference type="AlphaFoldDB" id="A0A815BF08"/>